<feature type="binding site" evidence="19">
    <location>
        <position position="98"/>
    </location>
    <ligand>
        <name>Mg(2+)</name>
        <dbReference type="ChEBI" id="CHEBI:18420"/>
        <label>1</label>
    </ligand>
</feature>
<dbReference type="PROSITE" id="PS01012">
    <property type="entry name" value="FOLYLPOLYGLU_SYNT_2"/>
    <property type="match status" value="1"/>
</dbReference>
<dbReference type="PANTHER" id="PTHR11136:SF5">
    <property type="entry name" value="FOLYLPOLYGLUTAMATE SYNTHASE, MITOCHONDRIAL"/>
    <property type="match status" value="1"/>
</dbReference>
<evidence type="ECO:0000256" key="4">
    <source>
        <dbReference type="ARBA" id="ARBA00005150"/>
    </source>
</evidence>
<keyword evidence="21" id="KW-1185">Reference proteome</keyword>
<dbReference type="InterPro" id="IPR036565">
    <property type="entry name" value="Mur-like_cat_sf"/>
</dbReference>
<evidence type="ECO:0000256" key="13">
    <source>
        <dbReference type="ARBA" id="ARBA00022842"/>
    </source>
</evidence>
<evidence type="ECO:0000313" key="21">
    <source>
        <dbReference type="Proteomes" id="UP000663699"/>
    </source>
</evidence>
<keyword evidence="8 17" id="KW-0436">Ligase</keyword>
<evidence type="ECO:0000256" key="3">
    <source>
        <dbReference type="ARBA" id="ARBA00004496"/>
    </source>
</evidence>
<evidence type="ECO:0000256" key="7">
    <source>
        <dbReference type="ARBA" id="ARBA00022563"/>
    </source>
</evidence>
<dbReference type="PROSITE" id="PS01011">
    <property type="entry name" value="FOLYLPOLYGLU_SYNT_1"/>
    <property type="match status" value="1"/>
</dbReference>
<dbReference type="InterPro" id="IPR001645">
    <property type="entry name" value="Folylpolyglutamate_synth"/>
</dbReference>
<keyword evidence="14" id="KW-0496">Mitochondrion</keyword>
<evidence type="ECO:0000256" key="2">
    <source>
        <dbReference type="ARBA" id="ARBA00004305"/>
    </source>
</evidence>
<evidence type="ECO:0000256" key="12">
    <source>
        <dbReference type="ARBA" id="ARBA00022840"/>
    </source>
</evidence>
<dbReference type="Gene3D" id="3.90.190.20">
    <property type="entry name" value="Mur ligase, C-terminal domain"/>
    <property type="match status" value="1"/>
</dbReference>
<dbReference type="AlphaFoldDB" id="A0A899G2Y7"/>
<keyword evidence="12 18" id="KW-0067">ATP-binding</keyword>
<dbReference type="GO" id="GO:0005743">
    <property type="term" value="C:mitochondrial inner membrane"/>
    <property type="evidence" value="ECO:0007669"/>
    <property type="project" value="UniProtKB-SubCell"/>
</dbReference>
<evidence type="ECO:0000256" key="5">
    <source>
        <dbReference type="ARBA" id="ARBA00008276"/>
    </source>
</evidence>
<dbReference type="Gene3D" id="3.40.1190.10">
    <property type="entry name" value="Mur-like, catalytic domain"/>
    <property type="match status" value="1"/>
</dbReference>
<evidence type="ECO:0000256" key="1">
    <source>
        <dbReference type="ARBA" id="ARBA00004273"/>
    </source>
</evidence>
<accession>A0A899G2Y7</accession>
<dbReference type="PANTHER" id="PTHR11136">
    <property type="entry name" value="FOLYLPOLYGLUTAMATE SYNTHASE-RELATED"/>
    <property type="match status" value="1"/>
</dbReference>
<comment type="subcellular location">
    <subcellularLocation>
        <location evidence="3">Cytoplasm</location>
    </subcellularLocation>
    <subcellularLocation>
        <location evidence="1">Mitochondrion inner membrane</location>
    </subcellularLocation>
    <subcellularLocation>
        <location evidence="2">Mitochondrion matrix</location>
    </subcellularLocation>
</comment>
<name>A0A899G2Y7_9ASCO</name>
<feature type="binding site" evidence="19">
    <location>
        <position position="199"/>
    </location>
    <ligand>
        <name>Mg(2+)</name>
        <dbReference type="ChEBI" id="CHEBI:18420"/>
        <label>1</label>
    </ligand>
</feature>
<protein>
    <recommendedName>
        <fullName evidence="17">Folylpolyglutamate synthase</fullName>
        <ecNumber evidence="17">6.3.2.17</ecNumber>
    </recommendedName>
    <alternativeName>
        <fullName evidence="17">Folylpoly-gamma-glutamate synthetase</fullName>
    </alternativeName>
    <alternativeName>
        <fullName evidence="17">Tetrahydrofolylpolyglutamate synthase</fullName>
    </alternativeName>
</protein>
<keyword evidence="9 19" id="KW-0479">Metal-binding</keyword>
<evidence type="ECO:0000256" key="18">
    <source>
        <dbReference type="PIRSR" id="PIRSR038895-1"/>
    </source>
</evidence>
<evidence type="ECO:0000256" key="14">
    <source>
        <dbReference type="ARBA" id="ARBA00023128"/>
    </source>
</evidence>
<comment type="cofactor">
    <cofactor evidence="17">
        <name>a monovalent cation</name>
        <dbReference type="ChEBI" id="CHEBI:60242"/>
    </cofactor>
    <text evidence="17">A monovalent cation.</text>
</comment>
<evidence type="ECO:0000256" key="6">
    <source>
        <dbReference type="ARBA" id="ARBA00022490"/>
    </source>
</evidence>
<feature type="binding site" evidence="19">
    <location>
        <position position="171"/>
    </location>
    <ligand>
        <name>Mg(2+)</name>
        <dbReference type="ChEBI" id="CHEBI:18420"/>
        <label>1</label>
    </ligand>
</feature>
<dbReference type="InterPro" id="IPR018109">
    <property type="entry name" value="Folylpolyglutamate_synth_CS"/>
</dbReference>
<dbReference type="GO" id="GO:0004326">
    <property type="term" value="F:tetrahydrofolylpolyglutamate synthase activity"/>
    <property type="evidence" value="ECO:0007669"/>
    <property type="project" value="UniProtKB-EC"/>
</dbReference>
<dbReference type="SUPFAM" id="SSF53244">
    <property type="entry name" value="MurD-like peptide ligases, peptide-binding domain"/>
    <property type="match status" value="1"/>
</dbReference>
<evidence type="ECO:0000256" key="17">
    <source>
        <dbReference type="PIRNR" id="PIRNR038895"/>
    </source>
</evidence>
<dbReference type="PIRSF" id="PIRSF038895">
    <property type="entry name" value="FPGS"/>
    <property type="match status" value="1"/>
</dbReference>
<proteinExistence type="inferred from homology"/>
<evidence type="ECO:0000313" key="20">
    <source>
        <dbReference type="EMBL" id="QSL66944.1"/>
    </source>
</evidence>
<reference evidence="20" key="1">
    <citation type="submission" date="2020-06" db="EMBL/GenBank/DDBJ databases">
        <title>Genomes of multiple members of Pneumocystis genus reveal paths to human pathogen Pneumocystis jirovecii.</title>
        <authorList>
            <person name="Cisse O.H."/>
            <person name="Ma L."/>
            <person name="Dekker J."/>
            <person name="Khil P."/>
            <person name="Jo J."/>
            <person name="Brenchley J."/>
            <person name="Blair R."/>
            <person name="Pahar B."/>
            <person name="Chabe M."/>
            <person name="Van Rompay K.A."/>
            <person name="Keesler R."/>
            <person name="Sukura A."/>
            <person name="Hirsch V."/>
            <person name="Kutty G."/>
            <person name="Liu Y."/>
            <person name="Peng L."/>
            <person name="Chen J."/>
            <person name="Song J."/>
            <person name="Weissenbacher-Lang C."/>
            <person name="Xu J."/>
            <person name="Upham N.S."/>
            <person name="Stajich J.E."/>
            <person name="Cuomo C.A."/>
            <person name="Cushion M.T."/>
            <person name="Kovacs J.A."/>
        </authorList>
    </citation>
    <scope>NUCLEOTIDE SEQUENCE</scope>
    <source>
        <strain evidence="20">2A</strain>
    </source>
</reference>
<dbReference type="EC" id="6.3.2.17" evidence="17"/>
<dbReference type="Proteomes" id="UP000663699">
    <property type="component" value="Chromosome 15"/>
</dbReference>
<evidence type="ECO:0000256" key="9">
    <source>
        <dbReference type="ARBA" id="ARBA00022723"/>
    </source>
</evidence>
<comment type="similarity">
    <text evidence="5 17">Belongs to the folylpolyglutamate synthase family.</text>
</comment>
<dbReference type="EMBL" id="CP054546">
    <property type="protein sequence ID" value="QSL66944.1"/>
    <property type="molecule type" value="Genomic_DNA"/>
</dbReference>
<evidence type="ECO:0000256" key="19">
    <source>
        <dbReference type="PIRSR" id="PIRSR038895-2"/>
    </source>
</evidence>
<keyword evidence="10 18" id="KW-0547">Nucleotide-binding</keyword>
<evidence type="ECO:0000256" key="11">
    <source>
        <dbReference type="ARBA" id="ARBA00022792"/>
    </source>
</evidence>
<gene>
    <name evidence="20" type="ORF">MERGE_001331</name>
</gene>
<organism evidence="20 21">
    <name type="scientific">Pneumocystis wakefieldiae</name>
    <dbReference type="NCBI Taxonomy" id="38082"/>
    <lineage>
        <taxon>Eukaryota</taxon>
        <taxon>Fungi</taxon>
        <taxon>Dikarya</taxon>
        <taxon>Ascomycota</taxon>
        <taxon>Taphrinomycotina</taxon>
        <taxon>Pneumocystomycetes</taxon>
        <taxon>Pneumocystaceae</taxon>
        <taxon>Pneumocystis</taxon>
    </lineage>
</organism>
<dbReference type="GO" id="GO:0006730">
    <property type="term" value="P:one-carbon metabolic process"/>
    <property type="evidence" value="ECO:0007669"/>
    <property type="project" value="UniProtKB-KW"/>
</dbReference>
<dbReference type="GO" id="GO:0005759">
    <property type="term" value="C:mitochondrial matrix"/>
    <property type="evidence" value="ECO:0007669"/>
    <property type="project" value="UniProtKB-SubCell"/>
</dbReference>
<evidence type="ECO:0000256" key="8">
    <source>
        <dbReference type="ARBA" id="ARBA00022598"/>
    </source>
</evidence>
<comment type="catalytic activity">
    <reaction evidence="16 17">
        <text>(6S)-5,6,7,8-tetrahydrofolyl-(gamma-L-Glu)(n) + L-glutamate + ATP = (6S)-5,6,7,8-tetrahydrofolyl-(gamma-L-Glu)(n+1) + ADP + phosphate + H(+)</text>
        <dbReference type="Rhea" id="RHEA:10580"/>
        <dbReference type="Rhea" id="RHEA-COMP:14738"/>
        <dbReference type="Rhea" id="RHEA-COMP:14740"/>
        <dbReference type="ChEBI" id="CHEBI:15378"/>
        <dbReference type="ChEBI" id="CHEBI:29985"/>
        <dbReference type="ChEBI" id="CHEBI:30616"/>
        <dbReference type="ChEBI" id="CHEBI:43474"/>
        <dbReference type="ChEBI" id="CHEBI:141005"/>
        <dbReference type="ChEBI" id="CHEBI:456216"/>
        <dbReference type="EC" id="6.3.2.17"/>
    </reaction>
</comment>
<keyword evidence="7 17" id="KW-0554">One-carbon metabolism</keyword>
<sequence>MTYYSYKDAIRALNTLQTNSKVLKTIERSKKILNNKSLSQMIEWLDRIKYKIGDIERLNVIHIAGTKGKGSTCAFVSSILEEFRSRYGKPFRTGLYTSPHLISVRERIRINGIPISEELFAKYFFEVWNRLEETAICKKLDPMIKPSYFVYLTLMSWHVFISEKVDTLIMEAGIGGEYDSTNIIQRPTVTGITSLGIDHVSVLGDTIEKISWNKGGIFKEGVPALTVQQPKEALNILKKRAFERKYINASLALSLVSHHLFYLNVLNGNISSGISNCMKAGLEKASWPGRCQLYKENNISWYLDGAHTHESVKEAVNWYTNSIFLSNNSSKKSILIFNQQTRNAIMLLDCLYNQMMQRGMCGNPFDVVIFSTNLTWKDGTYSQDLINLNYSIEESKSLELQYNLKDHWTKLDNYASINIAKSIEDSVNIVRSHASFSDVNVFVTGSLHLIGGLLTVLNVPDIEYYKEVCIFHVFVTIYWDPINIYITMRLIIGC</sequence>
<keyword evidence="11" id="KW-0999">Mitochondrion inner membrane</keyword>
<dbReference type="UniPathway" id="UPA00850"/>
<dbReference type="OrthoDB" id="5212574at2759"/>
<dbReference type="GO" id="GO:0046872">
    <property type="term" value="F:metal ion binding"/>
    <property type="evidence" value="ECO:0007669"/>
    <property type="project" value="UniProtKB-KW"/>
</dbReference>
<dbReference type="InterPro" id="IPR036615">
    <property type="entry name" value="Mur_ligase_C_dom_sf"/>
</dbReference>
<feature type="binding site" evidence="18">
    <location>
        <position position="304"/>
    </location>
    <ligand>
        <name>ATP</name>
        <dbReference type="ChEBI" id="CHEBI:30616"/>
    </ligand>
</feature>
<comment type="function">
    <text evidence="17">Catalyzes conversion of folates to polyglutamate derivatives allowing concentration of folate compounds in the cell and the intracellular retention of these cofactors, which are important substrates for most of the folate-dependent enzymes that are involved in one-carbon transfer reactions involved in purine, pyrimidine and amino acid synthesis.</text>
</comment>
<dbReference type="GO" id="GO:0005524">
    <property type="term" value="F:ATP binding"/>
    <property type="evidence" value="ECO:0007669"/>
    <property type="project" value="UniProtKB-KW"/>
</dbReference>
<keyword evidence="6" id="KW-0963">Cytoplasm</keyword>
<dbReference type="SUPFAM" id="SSF53623">
    <property type="entry name" value="MurD-like peptide ligases, catalytic domain"/>
    <property type="match status" value="1"/>
</dbReference>
<evidence type="ECO:0000256" key="15">
    <source>
        <dbReference type="ARBA" id="ARBA00023136"/>
    </source>
</evidence>
<dbReference type="GO" id="GO:0005829">
    <property type="term" value="C:cytosol"/>
    <property type="evidence" value="ECO:0007669"/>
    <property type="project" value="TreeGrafter"/>
</dbReference>
<evidence type="ECO:0000256" key="16">
    <source>
        <dbReference type="ARBA" id="ARBA00047493"/>
    </source>
</evidence>
<dbReference type="NCBIfam" id="TIGR01499">
    <property type="entry name" value="folC"/>
    <property type="match status" value="1"/>
</dbReference>
<comment type="pathway">
    <text evidence="4 17">Cofactor biosynthesis; tetrahydrofolylpolyglutamate biosynthesis.</text>
</comment>
<dbReference type="InterPro" id="IPR023600">
    <property type="entry name" value="Folylpolyglutamate_synth_euk"/>
</dbReference>
<evidence type="ECO:0000256" key="10">
    <source>
        <dbReference type="ARBA" id="ARBA00022741"/>
    </source>
</evidence>
<keyword evidence="15" id="KW-0472">Membrane</keyword>
<keyword evidence="13 19" id="KW-0460">Magnesium</keyword>
<feature type="binding site" evidence="18">
    <location>
        <position position="290"/>
    </location>
    <ligand>
        <name>ATP</name>
        <dbReference type="ChEBI" id="CHEBI:30616"/>
    </ligand>
</feature>